<gene>
    <name evidence="2" type="ORF">Goe3_c19100</name>
</gene>
<feature type="coiled-coil region" evidence="1">
    <location>
        <begin position="13"/>
        <end position="40"/>
    </location>
</feature>
<organism evidence="2 3">
    <name type="scientific">Bacillus phage vB_BsuM-Goe3</name>
    <dbReference type="NCBI Taxonomy" id="1933063"/>
    <lineage>
        <taxon>Viruses</taxon>
        <taxon>Duplodnaviria</taxon>
        <taxon>Heunggongvirae</taxon>
        <taxon>Uroviricota</taxon>
        <taxon>Caudoviricetes</taxon>
        <taxon>Herelleviridae</taxon>
        <taxon>Bastillevirinae</taxon>
        <taxon>Grisebachstrassevirus</taxon>
        <taxon>Grisebachstrassevirus goe3</taxon>
    </lineage>
</organism>
<name>A0A217ERC3_BPGO3</name>
<dbReference type="Proteomes" id="UP000221795">
    <property type="component" value="Segment"/>
</dbReference>
<evidence type="ECO:0000256" key="1">
    <source>
        <dbReference type="SAM" id="Coils"/>
    </source>
</evidence>
<proteinExistence type="predicted"/>
<organismHost>
    <name type="scientific">Bacillus subtilis</name>
    <dbReference type="NCBI Taxonomy" id="1423"/>
</organismHost>
<evidence type="ECO:0000313" key="3">
    <source>
        <dbReference type="Proteomes" id="UP000221795"/>
    </source>
</evidence>
<sequence>MAHYDYLYENVTEKDIKESIASAENRLEIYRRRVYELEADLHLCTLFETSVDVLKNAKEQDESIVRGIQESIEKMTKMLDKIRNGEEILYAELLRVLCSSGSNR</sequence>
<protein>
    <submittedName>
        <fullName evidence="2">Uncharacterized protein</fullName>
    </submittedName>
</protein>
<reference evidence="2" key="1">
    <citation type="journal article" date="2017" name="Viruses">
        <title>Characterization of Bacillus subtilis Viruses vB_BsuM-Goe2 and vB_BsuM-Goe3.</title>
        <authorList>
            <person name="Willms I.M."/>
            <person name="Hoppert M."/>
            <person name="Hertel R."/>
        </authorList>
    </citation>
    <scope>NUCLEOTIDE SEQUENCE [LARGE SCALE GENOMIC DNA]</scope>
</reference>
<accession>A0A217ERC3</accession>
<dbReference type="EMBL" id="KY368640">
    <property type="protein sequence ID" value="APZ82652.1"/>
    <property type="molecule type" value="Genomic_DNA"/>
</dbReference>
<evidence type="ECO:0000313" key="2">
    <source>
        <dbReference type="EMBL" id="APZ82652.1"/>
    </source>
</evidence>
<keyword evidence="1" id="KW-0175">Coiled coil</keyword>
<keyword evidence="3" id="KW-1185">Reference proteome</keyword>